<name>A0ABU9GDB8_COBMA</name>
<dbReference type="Pfam" id="PF00892">
    <property type="entry name" value="EamA"/>
    <property type="match status" value="2"/>
</dbReference>
<evidence type="ECO:0000259" key="6">
    <source>
        <dbReference type="Pfam" id="PF00892"/>
    </source>
</evidence>
<feature type="domain" description="EamA" evidence="6">
    <location>
        <begin position="7"/>
        <end position="134"/>
    </location>
</feature>
<evidence type="ECO:0000313" key="8">
    <source>
        <dbReference type="Proteomes" id="UP001378242"/>
    </source>
</evidence>
<keyword evidence="4 5" id="KW-0472">Membrane</keyword>
<dbReference type="EMBL" id="JBAKAP010000004">
    <property type="protein sequence ID" value="MEL0616091.1"/>
    <property type="molecule type" value="Genomic_DNA"/>
</dbReference>
<feature type="transmembrane region" description="Helical" evidence="5">
    <location>
        <begin position="121"/>
        <end position="140"/>
    </location>
</feature>
<feature type="transmembrane region" description="Helical" evidence="5">
    <location>
        <begin position="239"/>
        <end position="258"/>
    </location>
</feature>
<dbReference type="InterPro" id="IPR050638">
    <property type="entry name" value="AA-Vitamin_Transporters"/>
</dbReference>
<feature type="transmembrane region" description="Helical" evidence="5">
    <location>
        <begin position="90"/>
        <end position="109"/>
    </location>
</feature>
<dbReference type="Proteomes" id="UP001378242">
    <property type="component" value="Unassembled WGS sequence"/>
</dbReference>
<comment type="subcellular location">
    <subcellularLocation>
        <location evidence="1">Membrane</location>
        <topology evidence="1">Multi-pass membrane protein</topology>
    </subcellularLocation>
</comment>
<feature type="domain" description="EamA" evidence="6">
    <location>
        <begin position="147"/>
        <end position="280"/>
    </location>
</feature>
<feature type="transmembrane region" description="Helical" evidence="5">
    <location>
        <begin position="146"/>
        <end position="166"/>
    </location>
</feature>
<gene>
    <name evidence="7" type="ORF">V6243_04545</name>
</gene>
<feature type="transmembrane region" description="Helical" evidence="5">
    <location>
        <begin position="32"/>
        <end position="49"/>
    </location>
</feature>
<organism evidence="7 8">
    <name type="scientific">Cobetia marina</name>
    <name type="common">Deleya marina</name>
    <dbReference type="NCBI Taxonomy" id="28258"/>
    <lineage>
        <taxon>Bacteria</taxon>
        <taxon>Pseudomonadati</taxon>
        <taxon>Pseudomonadota</taxon>
        <taxon>Gammaproteobacteria</taxon>
        <taxon>Oceanospirillales</taxon>
        <taxon>Halomonadaceae</taxon>
        <taxon>Cobetia</taxon>
    </lineage>
</organism>
<dbReference type="RefSeq" id="WP_077372763.1">
    <property type="nucleotide sequence ID" value="NZ_BJOH01000026.1"/>
</dbReference>
<proteinExistence type="predicted"/>
<dbReference type="PANTHER" id="PTHR32322">
    <property type="entry name" value="INNER MEMBRANE TRANSPORTER"/>
    <property type="match status" value="1"/>
</dbReference>
<evidence type="ECO:0000256" key="1">
    <source>
        <dbReference type="ARBA" id="ARBA00004141"/>
    </source>
</evidence>
<evidence type="ECO:0000256" key="5">
    <source>
        <dbReference type="SAM" id="Phobius"/>
    </source>
</evidence>
<feature type="transmembrane region" description="Helical" evidence="5">
    <location>
        <begin position="210"/>
        <end position="232"/>
    </location>
</feature>
<feature type="transmembrane region" description="Helical" evidence="5">
    <location>
        <begin position="264"/>
        <end position="283"/>
    </location>
</feature>
<comment type="caution">
    <text evidence="7">The sequence shown here is derived from an EMBL/GenBank/DDBJ whole genome shotgun (WGS) entry which is preliminary data.</text>
</comment>
<evidence type="ECO:0000256" key="2">
    <source>
        <dbReference type="ARBA" id="ARBA00022692"/>
    </source>
</evidence>
<evidence type="ECO:0000256" key="3">
    <source>
        <dbReference type="ARBA" id="ARBA00022989"/>
    </source>
</evidence>
<dbReference type="PANTHER" id="PTHR32322:SF14">
    <property type="entry name" value="PROTEIN PAGO"/>
    <property type="match status" value="1"/>
</dbReference>
<keyword evidence="3 5" id="KW-1133">Transmembrane helix</keyword>
<evidence type="ECO:0000313" key="7">
    <source>
        <dbReference type="EMBL" id="MEL0616091.1"/>
    </source>
</evidence>
<keyword evidence="2 5" id="KW-0812">Transmembrane</keyword>
<sequence>MPVLVAYCVVLMVWSTTPLAISWSASGWLPAWSAMGRMLIAACIGYPLLRMLGLKMDFGRVAIRSYVAAALGIWGGMYFAYIAAGWLPSGIMSLLFGLAPLLSGLYARWWLKSAPLDKLQWLGFALALGGLAIAVSDSLALPPGSWKGVVTMLLAVNCFAASGVLVQRERAGLHPLVQTEGALLVSLPLYLLAALLVDGVPQAWPTQRPLGAIVYLGIFGSLIGYLCYYFVLARLSASTVALATLITPIFAMSLGAALNGEIVSSRVLAGALFIVVGLCAYLFGPQWRARLRGGAVTRS</sequence>
<keyword evidence="8" id="KW-1185">Reference proteome</keyword>
<dbReference type="InterPro" id="IPR037185">
    <property type="entry name" value="EmrE-like"/>
</dbReference>
<dbReference type="InterPro" id="IPR000620">
    <property type="entry name" value="EamA_dom"/>
</dbReference>
<feature type="transmembrane region" description="Helical" evidence="5">
    <location>
        <begin position="61"/>
        <end position="84"/>
    </location>
</feature>
<dbReference type="SUPFAM" id="SSF103481">
    <property type="entry name" value="Multidrug resistance efflux transporter EmrE"/>
    <property type="match status" value="2"/>
</dbReference>
<evidence type="ECO:0000256" key="4">
    <source>
        <dbReference type="ARBA" id="ARBA00023136"/>
    </source>
</evidence>
<protein>
    <submittedName>
        <fullName evidence="7">DMT family transporter</fullName>
    </submittedName>
</protein>
<accession>A0ABU9GDB8</accession>
<reference evidence="7 8" key="1">
    <citation type="submission" date="2024-02" db="EMBL/GenBank/DDBJ databases">
        <title>Bacteria isolated from the canopy kelp, Nereocystis luetkeana.</title>
        <authorList>
            <person name="Pfister C.A."/>
            <person name="Younker I.T."/>
            <person name="Light S.H."/>
        </authorList>
    </citation>
    <scope>NUCLEOTIDE SEQUENCE [LARGE SCALE GENOMIC DNA]</scope>
    <source>
        <strain evidence="7 8">TI.5.07</strain>
    </source>
</reference>